<dbReference type="PROSITE" id="PS50011">
    <property type="entry name" value="PROTEIN_KINASE_DOM"/>
    <property type="match status" value="1"/>
</dbReference>
<dbReference type="InterPro" id="IPR008271">
    <property type="entry name" value="Ser/Thr_kinase_AS"/>
</dbReference>
<feature type="domain" description="Protein kinase" evidence="2">
    <location>
        <begin position="892"/>
        <end position="1143"/>
    </location>
</feature>
<dbReference type="Proteomes" id="UP001491310">
    <property type="component" value="Unassembled WGS sequence"/>
</dbReference>
<dbReference type="EMBL" id="JALJOT010000007">
    <property type="protein sequence ID" value="KAK9908851.1"/>
    <property type="molecule type" value="Genomic_DNA"/>
</dbReference>
<dbReference type="InterPro" id="IPR002035">
    <property type="entry name" value="VWF_A"/>
</dbReference>
<protein>
    <recommendedName>
        <fullName evidence="6">Protein kinase domain-containing protein</fullName>
    </recommendedName>
</protein>
<dbReference type="SUPFAM" id="SSF56112">
    <property type="entry name" value="Protein kinase-like (PK-like)"/>
    <property type="match status" value="1"/>
</dbReference>
<dbReference type="SMART" id="SM00327">
    <property type="entry name" value="VWA"/>
    <property type="match status" value="1"/>
</dbReference>
<feature type="region of interest" description="Disordered" evidence="1">
    <location>
        <begin position="219"/>
        <end position="243"/>
    </location>
</feature>
<dbReference type="PRINTS" id="PR00109">
    <property type="entry name" value="TYRKINASE"/>
</dbReference>
<dbReference type="Gene3D" id="1.10.510.10">
    <property type="entry name" value="Transferase(Phosphotransferase) domain 1"/>
    <property type="match status" value="1"/>
</dbReference>
<name>A0ABR2YPC0_9CHLO</name>
<dbReference type="SUPFAM" id="SSF53300">
    <property type="entry name" value="vWA-like"/>
    <property type="match status" value="1"/>
</dbReference>
<comment type="caution">
    <text evidence="4">The sequence shown here is derived from an EMBL/GenBank/DDBJ whole genome shotgun (WGS) entry which is preliminary data.</text>
</comment>
<feature type="region of interest" description="Disordered" evidence="1">
    <location>
        <begin position="1146"/>
        <end position="1176"/>
    </location>
</feature>
<dbReference type="PANTHER" id="PTHR36846:SF1">
    <property type="entry name" value="PROTEIN VIAA"/>
    <property type="match status" value="1"/>
</dbReference>
<evidence type="ECO:0008006" key="6">
    <source>
        <dbReference type="Google" id="ProtNLM"/>
    </source>
</evidence>
<feature type="compositionally biased region" description="Low complexity" evidence="1">
    <location>
        <begin position="149"/>
        <end position="179"/>
    </location>
</feature>
<dbReference type="InterPro" id="IPR002912">
    <property type="entry name" value="ACT_dom"/>
</dbReference>
<dbReference type="SUPFAM" id="SSF55021">
    <property type="entry name" value="ACT-like"/>
    <property type="match status" value="1"/>
</dbReference>
<feature type="region of interest" description="Disordered" evidence="1">
    <location>
        <begin position="321"/>
        <end position="360"/>
    </location>
</feature>
<feature type="compositionally biased region" description="Basic and acidic residues" evidence="1">
    <location>
        <begin position="1146"/>
        <end position="1155"/>
    </location>
</feature>
<gene>
    <name evidence="4" type="ORF">WJX75_003790</name>
</gene>
<evidence type="ECO:0000313" key="4">
    <source>
        <dbReference type="EMBL" id="KAK9908851.1"/>
    </source>
</evidence>
<dbReference type="Pfam" id="PF07714">
    <property type="entry name" value="PK_Tyr_Ser-Thr"/>
    <property type="match status" value="1"/>
</dbReference>
<dbReference type="Gene3D" id="3.30.200.20">
    <property type="entry name" value="Phosphorylase Kinase, domain 1"/>
    <property type="match status" value="1"/>
</dbReference>
<evidence type="ECO:0000256" key="1">
    <source>
        <dbReference type="SAM" id="MobiDB-lite"/>
    </source>
</evidence>
<dbReference type="CDD" id="cd13999">
    <property type="entry name" value="STKc_MAP3K-like"/>
    <property type="match status" value="1"/>
</dbReference>
<dbReference type="Gene3D" id="3.40.50.410">
    <property type="entry name" value="von Willebrand factor, type A domain"/>
    <property type="match status" value="1"/>
</dbReference>
<feature type="region of interest" description="Disordered" evidence="1">
    <location>
        <begin position="147"/>
        <end position="188"/>
    </location>
</feature>
<organism evidence="4 5">
    <name type="scientific">Coccomyxa subellipsoidea</name>
    <dbReference type="NCBI Taxonomy" id="248742"/>
    <lineage>
        <taxon>Eukaryota</taxon>
        <taxon>Viridiplantae</taxon>
        <taxon>Chlorophyta</taxon>
        <taxon>core chlorophytes</taxon>
        <taxon>Trebouxiophyceae</taxon>
        <taxon>Trebouxiophyceae incertae sedis</taxon>
        <taxon>Coccomyxaceae</taxon>
        <taxon>Coccomyxa</taxon>
    </lineage>
</organism>
<accession>A0ABR2YPC0</accession>
<dbReference type="InterPro" id="IPR011009">
    <property type="entry name" value="Kinase-like_dom_sf"/>
</dbReference>
<sequence>MCISSSVDESNGNVDGSDSTTNRELSSSVASLAATQQQNVLDPLFWRRLNLDDTLRQQLSELPGTKNLSDLSDRASSLADIRSRLRKGLLPSPSANWPAEPFRSGFLAALNKMEMPRFTRRYPQLLDPLLKQMLSLVHDFEAKLEEIEQQQQQQQDQQQSQDQMQQQQSSDQAQDEPSQGGADGDPNWEEMSQEQLEEMMQQGGSSGQEGQELQISLEQKEGGSAGKSSEQEEEGKESMEKAIQKAADELVEKFEEQWKPAMENLQEADAAFDNLEDLMEGPVGYDLSHALWKSDGWREMKELRKKLENLKELRDLVRQLGRAGGKGPKRRAPEEIEARSRRRGVIRSSLQPEETAGLTRSGDLSRMLPFETHLLAAGWPRDSGPDGEQREGSRAARLLHMVRRAERGLMSYDRQGWLDDEPCRPTGRLEIRPAAQLGPIIVCLDTSGSMAGARETVAKAVALECMRGAHRQQRGCHLYAFSGPKDVKELELKVDAPSLLELLAFLQYSFGGGTDVDRPLELSLDRLEQKDWAQADIVMVTDGEIAPPSDAVLQRLERAKADLGLEIPSRLSSVIGRRGTRQCRHSADSPLPARREDAYVGQCVILPPGILADVAGCGTGEHLERKLREKRSIDLDAPGVVEGIRQHFQTLPTRYALDVNINSYDIINHQRLLNSARADPSAVSFQVRTVDVSLYGTSGMSNRPSFGGLDTLLSEAASAQAAARSLTRHRSLPRPAFGSSPNLQALVVEAEERDRSSADTTFYEITIASVDQPKLLCRLSESLGDLNLNICEAHAFNTTDRFSLDVFVVNGWSGEGVDDLEEVLSERLQQLPAPASRQGSGVLAASQEEPPVVIPDELPVEERQKSMEEQRPAAEVASTSAPDDWELDPADIVFEEKIASGAFGDLYKGTYCGQEVAIKILRNVHTDSQQYQEFLQEVAIMRKVRHKNVVQFIGACTKKPNLCIVFEFMAGGSIYDYMRKAGQLKLSLVLKIGTEVCRGMDYLHKRKIVHRDLKAANLLMDETGTVKIADFGVARVMNSTGVMTAETGTYRWMAPEVIEHNPYREKADVFSYAITMWELLTGRVPYEEMTPLQAAVGVVQKGLRPVIPSNCPEGLASVMRDCWQRDSKERPSFEQLKVRMEELWRSTRQQEERRATTPGLLSKLRKNMGSGSSSGR</sequence>
<reference evidence="4 5" key="1">
    <citation type="journal article" date="2024" name="Nat. Commun.">
        <title>Phylogenomics reveals the evolutionary origins of lichenization in chlorophyte algae.</title>
        <authorList>
            <person name="Puginier C."/>
            <person name="Libourel C."/>
            <person name="Otte J."/>
            <person name="Skaloud P."/>
            <person name="Haon M."/>
            <person name="Grisel S."/>
            <person name="Petersen M."/>
            <person name="Berrin J.G."/>
            <person name="Delaux P.M."/>
            <person name="Dal Grande F."/>
            <person name="Keller J."/>
        </authorList>
    </citation>
    <scope>NUCLEOTIDE SEQUENCE [LARGE SCALE GENOMIC DNA]</scope>
    <source>
        <strain evidence="4 5">SAG 216-7</strain>
    </source>
</reference>
<evidence type="ECO:0000259" key="3">
    <source>
        <dbReference type="PROSITE" id="PS51671"/>
    </source>
</evidence>
<feature type="domain" description="ACT" evidence="3">
    <location>
        <begin position="764"/>
        <end position="842"/>
    </location>
</feature>
<dbReference type="PROSITE" id="PS51671">
    <property type="entry name" value="ACT"/>
    <property type="match status" value="1"/>
</dbReference>
<dbReference type="Pfam" id="PF13519">
    <property type="entry name" value="VWA_2"/>
    <property type="match status" value="1"/>
</dbReference>
<dbReference type="PANTHER" id="PTHR36846">
    <property type="entry name" value="PROTEIN VIAA"/>
    <property type="match status" value="1"/>
</dbReference>
<dbReference type="SMART" id="SM00220">
    <property type="entry name" value="S_TKc"/>
    <property type="match status" value="1"/>
</dbReference>
<evidence type="ECO:0000259" key="2">
    <source>
        <dbReference type="PROSITE" id="PS50011"/>
    </source>
</evidence>
<keyword evidence="5" id="KW-1185">Reference proteome</keyword>
<dbReference type="InterPro" id="IPR000719">
    <property type="entry name" value="Prot_kinase_dom"/>
</dbReference>
<feature type="region of interest" description="Disordered" evidence="1">
    <location>
        <begin position="1"/>
        <end position="22"/>
    </location>
</feature>
<dbReference type="InterPro" id="IPR045865">
    <property type="entry name" value="ACT-like_dom_sf"/>
</dbReference>
<dbReference type="InterPro" id="IPR001245">
    <property type="entry name" value="Ser-Thr/Tyr_kinase_cat_dom"/>
</dbReference>
<dbReference type="InterPro" id="IPR036465">
    <property type="entry name" value="vWFA_dom_sf"/>
</dbReference>
<proteinExistence type="predicted"/>
<dbReference type="PROSITE" id="PS00108">
    <property type="entry name" value="PROTEIN_KINASE_ST"/>
    <property type="match status" value="1"/>
</dbReference>
<evidence type="ECO:0000313" key="5">
    <source>
        <dbReference type="Proteomes" id="UP001491310"/>
    </source>
</evidence>